<feature type="domain" description="Fibrinogen C-terminal" evidence="2">
    <location>
        <begin position="24"/>
        <end position="154"/>
    </location>
</feature>
<dbReference type="InterPro" id="IPR036056">
    <property type="entry name" value="Fibrinogen-like_C"/>
</dbReference>
<dbReference type="InterPro" id="IPR014716">
    <property type="entry name" value="Fibrinogen_a/b/g_C_1"/>
</dbReference>
<keyword evidence="1" id="KW-1015">Disulfide bond</keyword>
<keyword evidence="4" id="KW-1185">Reference proteome</keyword>
<dbReference type="PROSITE" id="PS00514">
    <property type="entry name" value="FIBRINOGEN_C_1"/>
    <property type="match status" value="1"/>
</dbReference>
<dbReference type="OrthoDB" id="6425181at2759"/>
<organism evidence="3 4">
    <name type="scientific">Chionoecetes opilio</name>
    <name type="common">Atlantic snow crab</name>
    <name type="synonym">Cancer opilio</name>
    <dbReference type="NCBI Taxonomy" id="41210"/>
    <lineage>
        <taxon>Eukaryota</taxon>
        <taxon>Metazoa</taxon>
        <taxon>Ecdysozoa</taxon>
        <taxon>Arthropoda</taxon>
        <taxon>Crustacea</taxon>
        <taxon>Multicrustacea</taxon>
        <taxon>Malacostraca</taxon>
        <taxon>Eumalacostraca</taxon>
        <taxon>Eucarida</taxon>
        <taxon>Decapoda</taxon>
        <taxon>Pleocyemata</taxon>
        <taxon>Brachyura</taxon>
        <taxon>Eubrachyura</taxon>
        <taxon>Majoidea</taxon>
        <taxon>Majidae</taxon>
        <taxon>Chionoecetes</taxon>
    </lineage>
</organism>
<reference evidence="3" key="1">
    <citation type="submission" date="2020-07" db="EMBL/GenBank/DDBJ databases">
        <title>The High-quality genome of the commercially important snow crab, Chionoecetes opilio.</title>
        <authorList>
            <person name="Jeong J.-H."/>
            <person name="Ryu S."/>
        </authorList>
    </citation>
    <scope>NUCLEOTIDE SEQUENCE</scope>
    <source>
        <strain evidence="3">MADBK_172401_WGS</strain>
        <tissue evidence="3">Digestive gland</tissue>
    </source>
</reference>
<name>A0A8J4XXL1_CHIOP</name>
<dbReference type="GO" id="GO:0005615">
    <property type="term" value="C:extracellular space"/>
    <property type="evidence" value="ECO:0007669"/>
    <property type="project" value="TreeGrafter"/>
</dbReference>
<evidence type="ECO:0000313" key="4">
    <source>
        <dbReference type="Proteomes" id="UP000770661"/>
    </source>
</evidence>
<comment type="caution">
    <text evidence="3">The sequence shown here is derived from an EMBL/GenBank/DDBJ whole genome shotgun (WGS) entry which is preliminary data.</text>
</comment>
<dbReference type="SUPFAM" id="SSF56496">
    <property type="entry name" value="Fibrinogen C-terminal domain-like"/>
    <property type="match status" value="1"/>
</dbReference>
<dbReference type="PROSITE" id="PS51406">
    <property type="entry name" value="FIBRINOGEN_C_2"/>
    <property type="match status" value="1"/>
</dbReference>
<dbReference type="InterPro" id="IPR020837">
    <property type="entry name" value="Fibrinogen_CS"/>
</dbReference>
<dbReference type="Proteomes" id="UP000770661">
    <property type="component" value="Unassembled WGS sequence"/>
</dbReference>
<evidence type="ECO:0000313" key="3">
    <source>
        <dbReference type="EMBL" id="KAG0715422.1"/>
    </source>
</evidence>
<dbReference type="Gene3D" id="3.90.215.10">
    <property type="entry name" value="Gamma Fibrinogen, chain A, domain 1"/>
    <property type="match status" value="1"/>
</dbReference>
<gene>
    <name evidence="3" type="primary">FCN2_3</name>
    <name evidence="3" type="ORF">GWK47_011961</name>
</gene>
<evidence type="ECO:0000256" key="1">
    <source>
        <dbReference type="ARBA" id="ARBA00023157"/>
    </source>
</evidence>
<evidence type="ECO:0000259" key="2">
    <source>
        <dbReference type="PROSITE" id="PS51406"/>
    </source>
</evidence>
<dbReference type="InterPro" id="IPR050373">
    <property type="entry name" value="Fibrinogen_C-term_domain"/>
</dbReference>
<dbReference type="Pfam" id="PF00147">
    <property type="entry name" value="Fibrinogen_C"/>
    <property type="match status" value="1"/>
</dbReference>
<dbReference type="AlphaFoldDB" id="A0A8J4XXL1"/>
<sequence length="154" mass="17565">MCGDCLDACKPISEQHQQPPLIQELRIDLADYEGGERWAKYSFFNIGSDETKYRLSVGSVPNGSVVHWHAGDAMQPQHSGDNFSTHDQDNDTYGNNCAVHYRGAWWYKACYLANLNGYQHQGNHSGPADGINWQKWRGHNYSLRRTSMMIRPAF</sequence>
<dbReference type="SMART" id="SM00186">
    <property type="entry name" value="FBG"/>
    <property type="match status" value="1"/>
</dbReference>
<dbReference type="InterPro" id="IPR002181">
    <property type="entry name" value="Fibrinogen_a/b/g_C_dom"/>
</dbReference>
<accession>A0A8J4XXL1</accession>
<protein>
    <submittedName>
        <fullName evidence="3">Ficolin-2</fullName>
    </submittedName>
</protein>
<dbReference type="PANTHER" id="PTHR19143">
    <property type="entry name" value="FIBRINOGEN/TENASCIN/ANGIOPOEITIN"/>
    <property type="match status" value="1"/>
</dbReference>
<dbReference type="EMBL" id="JACEEZ010019709">
    <property type="protein sequence ID" value="KAG0715422.1"/>
    <property type="molecule type" value="Genomic_DNA"/>
</dbReference>
<proteinExistence type="predicted"/>